<name>A0A6J2U1E5_DROLE</name>
<dbReference type="InterPro" id="IPR001810">
    <property type="entry name" value="F-box_dom"/>
</dbReference>
<reference evidence="3" key="1">
    <citation type="submission" date="2025-08" db="UniProtKB">
        <authorList>
            <consortium name="RefSeq"/>
        </authorList>
    </citation>
    <scope>IDENTIFICATION</scope>
    <source>
        <strain evidence="3">11010-0011.00</strain>
        <tissue evidence="3">Whole body</tissue>
    </source>
</reference>
<accession>A0A6J2U1E5</accession>
<dbReference type="AlphaFoldDB" id="A0A6J2U1E5"/>
<dbReference type="InterPro" id="IPR032675">
    <property type="entry name" value="LRR_dom_sf"/>
</dbReference>
<dbReference type="OrthoDB" id="7831775at2759"/>
<protein>
    <submittedName>
        <fullName evidence="3">Uncharacterized protein LOC115629763</fullName>
    </submittedName>
</protein>
<sequence length="398" mass="46197">MSEVSLLDLDDYSLLRVIKYLSDESLFTLTHICSRLRQMVRKSPIKYKYINTFQKSTLECLVSIGSCRELYVYGNSSDSVLDMLINNIGHMTKLEKLELGCCVSKKCSESVCDSIIYAARHLPDLRVLIIRENGNTQNIRFLTHLEALTLHTPIFDKDLIECCKSNKNLKKLDINYYFYKDGQFDGIEEHCQNVEHLVISLGEQWNRTPLASLPKLNYLLIHNGLPRETFNFLSSISAETLGQMEFLQICTECAVKLQSAQIIARMKALKQLNCRFDDVGSLELMAQLTELRRFYLNLRGVMENATRTHLYKIIEANPQLECVFIPEFMFLDKCFILGVIKILRSVRDLSVQKPLIFFIDFDQFSDEIKLIESNYIELISSDDDCYYETFWFNIDCDL</sequence>
<evidence type="ECO:0000259" key="1">
    <source>
        <dbReference type="PROSITE" id="PS50181"/>
    </source>
</evidence>
<keyword evidence="2" id="KW-1185">Reference proteome</keyword>
<gene>
    <name evidence="3" type="primary">LOC115629763</name>
</gene>
<organism evidence="2 3">
    <name type="scientific">Drosophila lebanonensis</name>
    <name type="common">Fruit fly</name>
    <name type="synonym">Scaptodrosophila lebanonensis</name>
    <dbReference type="NCBI Taxonomy" id="7225"/>
    <lineage>
        <taxon>Eukaryota</taxon>
        <taxon>Metazoa</taxon>
        <taxon>Ecdysozoa</taxon>
        <taxon>Arthropoda</taxon>
        <taxon>Hexapoda</taxon>
        <taxon>Insecta</taxon>
        <taxon>Pterygota</taxon>
        <taxon>Neoptera</taxon>
        <taxon>Endopterygota</taxon>
        <taxon>Diptera</taxon>
        <taxon>Brachycera</taxon>
        <taxon>Muscomorpha</taxon>
        <taxon>Ephydroidea</taxon>
        <taxon>Drosophilidae</taxon>
        <taxon>Scaptodrosophila</taxon>
    </lineage>
</organism>
<dbReference type="SUPFAM" id="SSF52047">
    <property type="entry name" value="RNI-like"/>
    <property type="match status" value="1"/>
</dbReference>
<dbReference type="PROSITE" id="PS50181">
    <property type="entry name" value="FBOX"/>
    <property type="match status" value="1"/>
</dbReference>
<feature type="domain" description="F-box" evidence="1">
    <location>
        <begin position="3"/>
        <end position="50"/>
    </location>
</feature>
<evidence type="ECO:0000313" key="2">
    <source>
        <dbReference type="Proteomes" id="UP000504634"/>
    </source>
</evidence>
<evidence type="ECO:0000313" key="3">
    <source>
        <dbReference type="RefSeq" id="XP_030382174.1"/>
    </source>
</evidence>
<dbReference type="Gene3D" id="3.80.10.10">
    <property type="entry name" value="Ribonuclease Inhibitor"/>
    <property type="match status" value="2"/>
</dbReference>
<proteinExistence type="predicted"/>
<dbReference type="GeneID" id="115629763"/>
<dbReference type="Proteomes" id="UP000504634">
    <property type="component" value="Unplaced"/>
</dbReference>
<dbReference type="RefSeq" id="XP_030382174.1">
    <property type="nucleotide sequence ID" value="XM_030526314.1"/>
</dbReference>